<name>A0ABD2X3V3_9HYME</name>
<dbReference type="Proteomes" id="UP001627154">
    <property type="component" value="Unassembled WGS sequence"/>
</dbReference>
<evidence type="ECO:0000313" key="2">
    <source>
        <dbReference type="EMBL" id="KAL3399810.1"/>
    </source>
</evidence>
<keyword evidence="3" id="KW-1185">Reference proteome</keyword>
<evidence type="ECO:0000256" key="1">
    <source>
        <dbReference type="SAM" id="MobiDB-lite"/>
    </source>
</evidence>
<feature type="region of interest" description="Disordered" evidence="1">
    <location>
        <begin position="31"/>
        <end position="119"/>
    </location>
</feature>
<dbReference type="AlphaFoldDB" id="A0ABD2X3V3"/>
<sequence length="119" mass="13512">MDSGFAHDDEYNVYDKPWKGQNSLANQMYRPSKNLDQDNYGADLEKLKSTSRFVPDKEFSGTDRTGSARSGPVQFEKEEEDPFGLSKLLKQAKGTSSSGASSKRKDDDRDERESKKRKH</sequence>
<dbReference type="EMBL" id="JBJJXI010000055">
    <property type="protein sequence ID" value="KAL3399810.1"/>
    <property type="molecule type" value="Genomic_DNA"/>
</dbReference>
<feature type="compositionally biased region" description="Basic and acidic residues" evidence="1">
    <location>
        <begin position="1"/>
        <end position="10"/>
    </location>
</feature>
<proteinExistence type="predicted"/>
<dbReference type="PANTHER" id="PTHR12096">
    <property type="entry name" value="NUCLEAR PROTEIN SKIP-RELATED"/>
    <property type="match status" value="1"/>
</dbReference>
<organism evidence="2 3">
    <name type="scientific">Trichogramma kaykai</name>
    <dbReference type="NCBI Taxonomy" id="54128"/>
    <lineage>
        <taxon>Eukaryota</taxon>
        <taxon>Metazoa</taxon>
        <taxon>Ecdysozoa</taxon>
        <taxon>Arthropoda</taxon>
        <taxon>Hexapoda</taxon>
        <taxon>Insecta</taxon>
        <taxon>Pterygota</taxon>
        <taxon>Neoptera</taxon>
        <taxon>Endopterygota</taxon>
        <taxon>Hymenoptera</taxon>
        <taxon>Apocrita</taxon>
        <taxon>Proctotrupomorpha</taxon>
        <taxon>Chalcidoidea</taxon>
        <taxon>Trichogrammatidae</taxon>
        <taxon>Trichogramma</taxon>
    </lineage>
</organism>
<comment type="caution">
    <text evidence="2">The sequence shown here is derived from an EMBL/GenBank/DDBJ whole genome shotgun (WGS) entry which is preliminary data.</text>
</comment>
<protein>
    <submittedName>
        <fullName evidence="2">Uncharacterized protein</fullName>
    </submittedName>
</protein>
<reference evidence="2 3" key="1">
    <citation type="journal article" date="2024" name="bioRxiv">
        <title>A reference genome for Trichogramma kaykai: A tiny desert-dwelling parasitoid wasp with competing sex-ratio distorters.</title>
        <authorList>
            <person name="Culotta J."/>
            <person name="Lindsey A.R."/>
        </authorList>
    </citation>
    <scope>NUCLEOTIDE SEQUENCE [LARGE SCALE GENOMIC DNA]</scope>
    <source>
        <strain evidence="2 3">KSX58</strain>
    </source>
</reference>
<feature type="compositionally biased region" description="Basic and acidic residues" evidence="1">
    <location>
        <begin position="103"/>
        <end position="119"/>
    </location>
</feature>
<dbReference type="InterPro" id="IPR017862">
    <property type="entry name" value="SKI-int_prot_SKIP"/>
</dbReference>
<accession>A0ABD2X3V3</accession>
<gene>
    <name evidence="2" type="ORF">TKK_007046</name>
</gene>
<evidence type="ECO:0000313" key="3">
    <source>
        <dbReference type="Proteomes" id="UP001627154"/>
    </source>
</evidence>
<feature type="region of interest" description="Disordered" evidence="1">
    <location>
        <begin position="1"/>
        <end position="20"/>
    </location>
</feature>
<feature type="compositionally biased region" description="Low complexity" evidence="1">
    <location>
        <begin position="92"/>
        <end position="101"/>
    </location>
</feature>
<feature type="compositionally biased region" description="Basic and acidic residues" evidence="1">
    <location>
        <begin position="43"/>
        <end position="61"/>
    </location>
</feature>